<organism evidence="10 11">
    <name type="scientific">Mesorhizobium ventifaucium</name>
    <dbReference type="NCBI Taxonomy" id="666020"/>
    <lineage>
        <taxon>Bacteria</taxon>
        <taxon>Pseudomonadati</taxon>
        <taxon>Pseudomonadota</taxon>
        <taxon>Alphaproteobacteria</taxon>
        <taxon>Hyphomicrobiales</taxon>
        <taxon>Phyllobacteriaceae</taxon>
        <taxon>Mesorhizobium</taxon>
    </lineage>
</organism>
<proteinExistence type="predicted"/>
<dbReference type="InterPro" id="IPR050256">
    <property type="entry name" value="Glycosyltransferase_2"/>
</dbReference>
<reference evidence="10" key="1">
    <citation type="submission" date="2022-03" db="EMBL/GenBank/DDBJ databases">
        <authorList>
            <person name="Brunel B."/>
        </authorList>
    </citation>
    <scope>NUCLEOTIDE SEQUENCE</scope>
    <source>
        <strain evidence="10">STM4922sample</strain>
    </source>
</reference>
<keyword evidence="6 8" id="KW-0472">Membrane</keyword>
<evidence type="ECO:0000256" key="1">
    <source>
        <dbReference type="ARBA" id="ARBA00004141"/>
    </source>
</evidence>
<dbReference type="EC" id="2.4.-.-" evidence="10"/>
<evidence type="ECO:0000256" key="3">
    <source>
        <dbReference type="ARBA" id="ARBA00022679"/>
    </source>
</evidence>
<feature type="region of interest" description="Disordered" evidence="7">
    <location>
        <begin position="328"/>
        <end position="353"/>
    </location>
</feature>
<accession>A0ABN8JSB9</accession>
<dbReference type="CDD" id="cd04187">
    <property type="entry name" value="DPM1_like_bac"/>
    <property type="match status" value="1"/>
</dbReference>
<feature type="transmembrane region" description="Helical" evidence="8">
    <location>
        <begin position="278"/>
        <end position="299"/>
    </location>
</feature>
<keyword evidence="3 10" id="KW-0808">Transferase</keyword>
<gene>
    <name evidence="10" type="primary">ykcC</name>
    <name evidence="10" type="ORF">MES4922_210321</name>
</gene>
<evidence type="ECO:0000256" key="6">
    <source>
        <dbReference type="ARBA" id="ARBA00023136"/>
    </source>
</evidence>
<keyword evidence="4 8" id="KW-0812">Transmembrane</keyword>
<dbReference type="Gene3D" id="3.90.550.10">
    <property type="entry name" value="Spore Coat Polysaccharide Biosynthesis Protein SpsA, Chain A"/>
    <property type="match status" value="1"/>
</dbReference>
<evidence type="ECO:0000313" key="10">
    <source>
        <dbReference type="EMBL" id="CAH2399551.1"/>
    </source>
</evidence>
<name>A0ABN8JSB9_9HYPH</name>
<comment type="subcellular location">
    <subcellularLocation>
        <location evidence="1">Membrane</location>
        <topology evidence="1">Multi-pass membrane protein</topology>
    </subcellularLocation>
</comment>
<evidence type="ECO:0000256" key="4">
    <source>
        <dbReference type="ARBA" id="ARBA00022692"/>
    </source>
</evidence>
<protein>
    <submittedName>
        <fullName evidence="10">Uncharacterized glycosyltransferase YkcC</fullName>
        <ecNumber evidence="10">2.4.-.-</ecNumber>
    </submittedName>
</protein>
<keyword evidence="11" id="KW-1185">Reference proteome</keyword>
<dbReference type="PANTHER" id="PTHR48090">
    <property type="entry name" value="UNDECAPRENYL-PHOSPHATE 4-DEOXY-4-FORMAMIDO-L-ARABINOSE TRANSFERASE-RELATED"/>
    <property type="match status" value="1"/>
</dbReference>
<evidence type="ECO:0000256" key="7">
    <source>
        <dbReference type="SAM" id="MobiDB-lite"/>
    </source>
</evidence>
<evidence type="ECO:0000259" key="9">
    <source>
        <dbReference type="Pfam" id="PF00535"/>
    </source>
</evidence>
<dbReference type="EMBL" id="CAKXZS010000014">
    <property type="protein sequence ID" value="CAH2399551.1"/>
    <property type="molecule type" value="Genomic_DNA"/>
</dbReference>
<dbReference type="InterPro" id="IPR001173">
    <property type="entry name" value="Glyco_trans_2-like"/>
</dbReference>
<comment type="caution">
    <text evidence="10">The sequence shown here is derived from an EMBL/GenBank/DDBJ whole genome shotgun (WGS) entry which is preliminary data.</text>
</comment>
<evidence type="ECO:0000313" key="11">
    <source>
        <dbReference type="Proteomes" id="UP001152604"/>
    </source>
</evidence>
<dbReference type="PANTHER" id="PTHR48090:SF1">
    <property type="entry name" value="PROPHAGE BACTOPRENOL GLUCOSYL TRANSFERASE HOMOLOG"/>
    <property type="match status" value="1"/>
</dbReference>
<feature type="transmembrane region" description="Helical" evidence="8">
    <location>
        <begin position="242"/>
        <end position="266"/>
    </location>
</feature>
<dbReference type="SUPFAM" id="SSF53448">
    <property type="entry name" value="Nucleotide-diphospho-sugar transferases"/>
    <property type="match status" value="1"/>
</dbReference>
<evidence type="ECO:0000256" key="2">
    <source>
        <dbReference type="ARBA" id="ARBA00022676"/>
    </source>
</evidence>
<keyword evidence="2 10" id="KW-0328">Glycosyltransferase</keyword>
<evidence type="ECO:0000256" key="8">
    <source>
        <dbReference type="SAM" id="Phobius"/>
    </source>
</evidence>
<feature type="domain" description="Glycosyltransferase 2-like" evidence="9">
    <location>
        <begin position="17"/>
        <end position="178"/>
    </location>
</feature>
<dbReference type="GO" id="GO:0016757">
    <property type="term" value="F:glycosyltransferase activity"/>
    <property type="evidence" value="ECO:0007669"/>
    <property type="project" value="UniProtKB-KW"/>
</dbReference>
<evidence type="ECO:0000256" key="5">
    <source>
        <dbReference type="ARBA" id="ARBA00022989"/>
    </source>
</evidence>
<sequence>MIQSIRTAVNVSPPRYSLVLPIYNEEQVLPRLIERISSLIGRLDGETEAIFVDDGSLDGSVEYLRNVVAVEPRFRLIELSRNFGHQVAITAGMDAATGDAVIVMDADLQDPPEVVLDLVAKWKEGFEIVYARRVKREGESWFKRITASLFYRLLEKMTSVDIPRDVGDFRLVGRKALETFKQMPEHDRFVRGMFAWMGFKQTAVSFERPARTLGQTKYPFWKMMHLAVHGIVSFSEKPLRMALWGGLAISALAVVFGIYAIFAWIFETGVIAGWTSTVVIVSLLCGINLFMTGVVGLYVGGIHAEVKRRPLYVIDRVAGFDKAMRAATPGESRRPFRKPRTGASADGRTLRQL</sequence>
<keyword evidence="5 8" id="KW-1133">Transmembrane helix</keyword>
<dbReference type="InterPro" id="IPR029044">
    <property type="entry name" value="Nucleotide-diphossugar_trans"/>
</dbReference>
<dbReference type="Proteomes" id="UP001152604">
    <property type="component" value="Unassembled WGS sequence"/>
</dbReference>
<dbReference type="Pfam" id="PF00535">
    <property type="entry name" value="Glycos_transf_2"/>
    <property type="match status" value="1"/>
</dbReference>